<feature type="domain" description="Macro" evidence="1">
    <location>
        <begin position="1"/>
        <end position="170"/>
    </location>
</feature>
<protein>
    <submittedName>
        <fullName evidence="2">O-acetyl-ADP-ribose deacetylase</fullName>
        <ecNumber evidence="2">3.1.1.106</ecNumber>
    </submittedName>
</protein>
<organism evidence="2 3">
    <name type="scientific">Kordiimonas lipolytica</name>
    <dbReference type="NCBI Taxonomy" id="1662421"/>
    <lineage>
        <taxon>Bacteria</taxon>
        <taxon>Pseudomonadati</taxon>
        <taxon>Pseudomonadota</taxon>
        <taxon>Alphaproteobacteria</taxon>
        <taxon>Kordiimonadales</taxon>
        <taxon>Kordiimonadaceae</taxon>
        <taxon>Kordiimonas</taxon>
    </lineage>
</organism>
<dbReference type="RefSeq" id="WP_068151056.1">
    <property type="nucleotide sequence ID" value="NZ_JBHSCR010000001.1"/>
</dbReference>
<dbReference type="EC" id="3.1.1.106" evidence="2"/>
<evidence type="ECO:0000313" key="2">
    <source>
        <dbReference type="EMBL" id="MFC4346470.1"/>
    </source>
</evidence>
<keyword evidence="3" id="KW-1185">Reference proteome</keyword>
<dbReference type="InterPro" id="IPR043472">
    <property type="entry name" value="Macro_dom-like"/>
</dbReference>
<dbReference type="EMBL" id="JBHSCR010000001">
    <property type="protein sequence ID" value="MFC4346470.1"/>
    <property type="molecule type" value="Genomic_DNA"/>
</dbReference>
<dbReference type="PANTHER" id="PTHR11106">
    <property type="entry name" value="GANGLIOSIDE INDUCED DIFFERENTIATION ASSOCIATED PROTEIN 2-RELATED"/>
    <property type="match status" value="1"/>
</dbReference>
<dbReference type="CDD" id="cd02908">
    <property type="entry name" value="Macro_OAADPr_deacetylase"/>
    <property type="match status" value="1"/>
</dbReference>
<accession>A0ABV8U6H3</accession>
<dbReference type="InterPro" id="IPR002589">
    <property type="entry name" value="Macro_dom"/>
</dbReference>
<keyword evidence="2" id="KW-0378">Hydrolase</keyword>
<dbReference type="Gene3D" id="3.40.220.10">
    <property type="entry name" value="Leucine Aminopeptidase, subunit E, domain 1"/>
    <property type="match status" value="1"/>
</dbReference>
<name>A0ABV8U6H3_9PROT</name>
<gene>
    <name evidence="2" type="ORF">ACFO5Q_01255</name>
</gene>
<dbReference type="GO" id="GO:0061463">
    <property type="term" value="F:O-acetyl-ADP-ribose deacetylase activity"/>
    <property type="evidence" value="ECO:0007669"/>
    <property type="project" value="UniProtKB-EC"/>
</dbReference>
<dbReference type="SMART" id="SM00506">
    <property type="entry name" value="A1pp"/>
    <property type="match status" value="1"/>
</dbReference>
<evidence type="ECO:0000313" key="3">
    <source>
        <dbReference type="Proteomes" id="UP001595776"/>
    </source>
</evidence>
<proteinExistence type="predicted"/>
<reference evidence="3" key="1">
    <citation type="journal article" date="2019" name="Int. J. Syst. Evol. Microbiol.">
        <title>The Global Catalogue of Microorganisms (GCM) 10K type strain sequencing project: providing services to taxonomists for standard genome sequencing and annotation.</title>
        <authorList>
            <consortium name="The Broad Institute Genomics Platform"/>
            <consortium name="The Broad Institute Genome Sequencing Center for Infectious Disease"/>
            <person name="Wu L."/>
            <person name="Ma J."/>
        </authorList>
    </citation>
    <scope>NUCLEOTIDE SEQUENCE [LARGE SCALE GENOMIC DNA]</scope>
    <source>
        <strain evidence="3">CGMCC 1.15304</strain>
    </source>
</reference>
<dbReference type="PROSITE" id="PS51154">
    <property type="entry name" value="MACRO"/>
    <property type="match status" value="1"/>
</dbReference>
<sequence length="171" mass="17778">MIRVVVGDITKLEVDAIVNAANEALAPGGGVCGAIHQAAGPGLAAECQAIGHCETGHAKITGGHGLQAHHVIHTVGPVWHGGDQGEADLLASCYRHSLDLADRHKLISIAFPAISTGIFGYPIDKAARVAANAIQGWLDEHPSTSLSDVRMVCFNDADAHHYSTATAENSH</sequence>
<dbReference type="PANTHER" id="PTHR11106:SF27">
    <property type="entry name" value="MACRO DOMAIN-CONTAINING PROTEIN"/>
    <property type="match status" value="1"/>
</dbReference>
<evidence type="ECO:0000259" key="1">
    <source>
        <dbReference type="PROSITE" id="PS51154"/>
    </source>
</evidence>
<dbReference type="SUPFAM" id="SSF52949">
    <property type="entry name" value="Macro domain-like"/>
    <property type="match status" value="1"/>
</dbReference>
<comment type="caution">
    <text evidence="2">The sequence shown here is derived from an EMBL/GenBank/DDBJ whole genome shotgun (WGS) entry which is preliminary data.</text>
</comment>
<dbReference type="Pfam" id="PF01661">
    <property type="entry name" value="Macro"/>
    <property type="match status" value="1"/>
</dbReference>
<dbReference type="Proteomes" id="UP001595776">
    <property type="component" value="Unassembled WGS sequence"/>
</dbReference>
<dbReference type="NCBIfam" id="NF001664">
    <property type="entry name" value="PRK00431.1-6"/>
    <property type="match status" value="1"/>
</dbReference>